<protein>
    <submittedName>
        <fullName evidence="1">Uncharacterized protein</fullName>
    </submittedName>
</protein>
<evidence type="ECO:0000313" key="1">
    <source>
        <dbReference type="EMBL" id="KAH6924126.1"/>
    </source>
</evidence>
<dbReference type="Proteomes" id="UP000821845">
    <property type="component" value="Chromosome 8"/>
</dbReference>
<dbReference type="EMBL" id="CM023488">
    <property type="protein sequence ID" value="KAH6924126.1"/>
    <property type="molecule type" value="Genomic_DNA"/>
</dbReference>
<organism evidence="1 2">
    <name type="scientific">Hyalomma asiaticum</name>
    <name type="common">Tick</name>
    <dbReference type="NCBI Taxonomy" id="266040"/>
    <lineage>
        <taxon>Eukaryota</taxon>
        <taxon>Metazoa</taxon>
        <taxon>Ecdysozoa</taxon>
        <taxon>Arthropoda</taxon>
        <taxon>Chelicerata</taxon>
        <taxon>Arachnida</taxon>
        <taxon>Acari</taxon>
        <taxon>Parasitiformes</taxon>
        <taxon>Ixodida</taxon>
        <taxon>Ixodoidea</taxon>
        <taxon>Ixodidae</taxon>
        <taxon>Hyalomminae</taxon>
        <taxon>Hyalomma</taxon>
    </lineage>
</organism>
<accession>A0ACB7RR02</accession>
<keyword evidence="2" id="KW-1185">Reference proteome</keyword>
<gene>
    <name evidence="1" type="ORF">HPB50_012524</name>
</gene>
<reference evidence="1" key="1">
    <citation type="submission" date="2020-05" db="EMBL/GenBank/DDBJ databases">
        <title>Large-scale comparative analyses of tick genomes elucidate their genetic diversity and vector capacities.</title>
        <authorList>
            <person name="Jia N."/>
            <person name="Wang J."/>
            <person name="Shi W."/>
            <person name="Du L."/>
            <person name="Sun Y."/>
            <person name="Zhan W."/>
            <person name="Jiang J."/>
            <person name="Wang Q."/>
            <person name="Zhang B."/>
            <person name="Ji P."/>
            <person name="Sakyi L.B."/>
            <person name="Cui X."/>
            <person name="Yuan T."/>
            <person name="Jiang B."/>
            <person name="Yang W."/>
            <person name="Lam T.T.-Y."/>
            <person name="Chang Q."/>
            <person name="Ding S."/>
            <person name="Wang X."/>
            <person name="Zhu J."/>
            <person name="Ruan X."/>
            <person name="Zhao L."/>
            <person name="Wei J."/>
            <person name="Que T."/>
            <person name="Du C."/>
            <person name="Cheng J."/>
            <person name="Dai P."/>
            <person name="Han X."/>
            <person name="Huang E."/>
            <person name="Gao Y."/>
            <person name="Liu J."/>
            <person name="Shao H."/>
            <person name="Ye R."/>
            <person name="Li L."/>
            <person name="Wei W."/>
            <person name="Wang X."/>
            <person name="Wang C."/>
            <person name="Yang T."/>
            <person name="Huo Q."/>
            <person name="Li W."/>
            <person name="Guo W."/>
            <person name="Chen H."/>
            <person name="Zhou L."/>
            <person name="Ni X."/>
            <person name="Tian J."/>
            <person name="Zhou Y."/>
            <person name="Sheng Y."/>
            <person name="Liu T."/>
            <person name="Pan Y."/>
            <person name="Xia L."/>
            <person name="Li J."/>
            <person name="Zhao F."/>
            <person name="Cao W."/>
        </authorList>
    </citation>
    <scope>NUCLEOTIDE SEQUENCE</scope>
    <source>
        <strain evidence="1">Hyas-2018</strain>
    </source>
</reference>
<sequence length="157" mass="18163">MWVTFLLENRKDSVVLKKYQVQDEVAVEFPNHVTTGELLNLIMSSEELLERDSVKVSIPLRMFNKQVLAPLESTSAVRQCSSDEWLAVHRAITVQQQQLSQQSAVIETRATVLRQQANNPSRSRKIRPDTFDDTYDNQERWIAFYEEAAKHNGWLSV</sequence>
<name>A0ACB7RR02_HYAAI</name>
<evidence type="ECO:0000313" key="2">
    <source>
        <dbReference type="Proteomes" id="UP000821845"/>
    </source>
</evidence>
<comment type="caution">
    <text evidence="1">The sequence shown here is derived from an EMBL/GenBank/DDBJ whole genome shotgun (WGS) entry which is preliminary data.</text>
</comment>
<proteinExistence type="predicted"/>